<proteinExistence type="predicted"/>
<dbReference type="RefSeq" id="WP_146273183.1">
    <property type="nucleotide sequence ID" value="NZ_VOEI01000007.1"/>
</dbReference>
<evidence type="ECO:0000313" key="2">
    <source>
        <dbReference type="Proteomes" id="UP000318010"/>
    </source>
</evidence>
<reference evidence="1 2" key="1">
    <citation type="submission" date="2019-07" db="EMBL/GenBank/DDBJ databases">
        <authorList>
            <person name="Kim J."/>
        </authorList>
    </citation>
    <scope>NUCLEOTIDE SEQUENCE [LARGE SCALE GENOMIC DNA]</scope>
    <source>
        <strain evidence="1 2">MJ1a</strain>
    </source>
</reference>
<gene>
    <name evidence="1" type="ORF">FPZ42_17665</name>
</gene>
<comment type="caution">
    <text evidence="1">The sequence shown here is derived from an EMBL/GenBank/DDBJ whole genome shotgun (WGS) entry which is preliminary data.</text>
</comment>
<keyword evidence="2" id="KW-1185">Reference proteome</keyword>
<evidence type="ECO:0000313" key="1">
    <source>
        <dbReference type="EMBL" id="TWR24306.1"/>
    </source>
</evidence>
<sequence length="174" mass="20028">MKPVAASTYKILAHTAVKDFNYSDTVDWAGEMMMLGHETENLLILASLTKPVNYFETVKYLNAAISELGLSLALGKDGIISYSRYYIIQIAKGLNVKQNLERICKFAIDIDYKSSIYDFCKLSWAWHDLDWTDNNGMQWYWEGATKDNIEQISIDTAKQWLTDNKSHIDNWPVQ</sequence>
<dbReference type="Proteomes" id="UP000318010">
    <property type="component" value="Unassembled WGS sequence"/>
</dbReference>
<accession>A0A563TY92</accession>
<protein>
    <submittedName>
        <fullName evidence="1">Uncharacterized protein</fullName>
    </submittedName>
</protein>
<dbReference type="OrthoDB" id="1361954at2"/>
<dbReference type="EMBL" id="VOEI01000007">
    <property type="protein sequence ID" value="TWR24306.1"/>
    <property type="molecule type" value="Genomic_DNA"/>
</dbReference>
<dbReference type="AlphaFoldDB" id="A0A563TY92"/>
<organism evidence="1 2">
    <name type="scientific">Mucilaginibacter achroorhodeus</name>
    <dbReference type="NCBI Taxonomy" id="2599294"/>
    <lineage>
        <taxon>Bacteria</taxon>
        <taxon>Pseudomonadati</taxon>
        <taxon>Bacteroidota</taxon>
        <taxon>Sphingobacteriia</taxon>
        <taxon>Sphingobacteriales</taxon>
        <taxon>Sphingobacteriaceae</taxon>
        <taxon>Mucilaginibacter</taxon>
    </lineage>
</organism>
<name>A0A563TY92_9SPHI</name>